<feature type="region of interest" description="Disordered" evidence="1">
    <location>
        <begin position="2089"/>
        <end position="2113"/>
    </location>
</feature>
<name>A0A1E7FYF1_9STRA</name>
<reference evidence="2 3" key="1">
    <citation type="submission" date="2016-09" db="EMBL/GenBank/DDBJ databases">
        <title>Extensive genetic diversity and differential bi-allelic expression allows diatom success in the polar Southern Ocean.</title>
        <authorList>
            <consortium name="DOE Joint Genome Institute"/>
            <person name="Mock T."/>
            <person name="Otillar R.P."/>
            <person name="Strauss J."/>
            <person name="Dupont C."/>
            <person name="Frickenhaus S."/>
            <person name="Maumus F."/>
            <person name="Mcmullan M."/>
            <person name="Sanges R."/>
            <person name="Schmutz J."/>
            <person name="Toseland A."/>
            <person name="Valas R."/>
            <person name="Veluchamy A."/>
            <person name="Ward B.J."/>
            <person name="Allen A."/>
            <person name="Barry K."/>
            <person name="Falciatore A."/>
            <person name="Ferrante M."/>
            <person name="Fortunato A.E."/>
            <person name="Gloeckner G."/>
            <person name="Gruber A."/>
            <person name="Hipkin R."/>
            <person name="Janech M."/>
            <person name="Kroth P."/>
            <person name="Leese F."/>
            <person name="Lindquist E."/>
            <person name="Lyon B.R."/>
            <person name="Martin J."/>
            <person name="Mayer C."/>
            <person name="Parker M."/>
            <person name="Quesneville H."/>
            <person name="Raymond J."/>
            <person name="Uhlig C."/>
            <person name="Valentin K.U."/>
            <person name="Worden A.Z."/>
            <person name="Armbrust E.V."/>
            <person name="Bowler C."/>
            <person name="Green B."/>
            <person name="Moulton V."/>
            <person name="Van Oosterhout C."/>
            <person name="Grigoriev I."/>
        </authorList>
    </citation>
    <scope>NUCLEOTIDE SEQUENCE [LARGE SCALE GENOMIC DNA]</scope>
    <source>
        <strain evidence="2 3">CCMP1102</strain>
    </source>
</reference>
<proteinExistence type="predicted"/>
<evidence type="ECO:0000256" key="1">
    <source>
        <dbReference type="SAM" id="MobiDB-lite"/>
    </source>
</evidence>
<feature type="compositionally biased region" description="Basic and acidic residues" evidence="1">
    <location>
        <begin position="2101"/>
        <end position="2110"/>
    </location>
</feature>
<feature type="compositionally biased region" description="Low complexity" evidence="1">
    <location>
        <begin position="298"/>
        <end position="308"/>
    </location>
</feature>
<dbReference type="InParanoid" id="A0A1E7FYF1"/>
<feature type="region of interest" description="Disordered" evidence="1">
    <location>
        <begin position="164"/>
        <end position="186"/>
    </location>
</feature>
<feature type="compositionally biased region" description="Low complexity" evidence="1">
    <location>
        <begin position="890"/>
        <end position="902"/>
    </location>
</feature>
<dbReference type="OrthoDB" id="48230at2759"/>
<feature type="compositionally biased region" description="Basic and acidic residues" evidence="1">
    <location>
        <begin position="944"/>
        <end position="954"/>
    </location>
</feature>
<dbReference type="Proteomes" id="UP000095751">
    <property type="component" value="Unassembled WGS sequence"/>
</dbReference>
<feature type="compositionally biased region" description="Low complexity" evidence="1">
    <location>
        <begin position="859"/>
        <end position="873"/>
    </location>
</feature>
<feature type="region of interest" description="Disordered" evidence="1">
    <location>
        <begin position="729"/>
        <end position="992"/>
    </location>
</feature>
<feature type="compositionally biased region" description="Basic residues" evidence="1">
    <location>
        <begin position="629"/>
        <end position="645"/>
    </location>
</feature>
<feature type="compositionally biased region" description="Low complexity" evidence="1">
    <location>
        <begin position="203"/>
        <end position="219"/>
    </location>
</feature>
<feature type="compositionally biased region" description="Low complexity" evidence="1">
    <location>
        <begin position="652"/>
        <end position="669"/>
    </location>
</feature>
<feature type="compositionally biased region" description="Low complexity" evidence="1">
    <location>
        <begin position="774"/>
        <end position="816"/>
    </location>
</feature>
<feature type="region of interest" description="Disordered" evidence="1">
    <location>
        <begin position="578"/>
        <end position="598"/>
    </location>
</feature>
<feature type="compositionally biased region" description="Acidic residues" evidence="1">
    <location>
        <begin position="27"/>
        <end position="39"/>
    </location>
</feature>
<feature type="compositionally biased region" description="Low complexity" evidence="1">
    <location>
        <begin position="742"/>
        <end position="754"/>
    </location>
</feature>
<protein>
    <submittedName>
        <fullName evidence="2">Uncharacterized protein</fullName>
    </submittedName>
</protein>
<feature type="region of interest" description="Disordered" evidence="1">
    <location>
        <begin position="297"/>
        <end position="334"/>
    </location>
</feature>
<feature type="compositionally biased region" description="Acidic residues" evidence="1">
    <location>
        <begin position="972"/>
        <end position="988"/>
    </location>
</feature>
<feature type="compositionally biased region" description="Basic residues" evidence="1">
    <location>
        <begin position="325"/>
        <end position="334"/>
    </location>
</feature>
<feature type="region of interest" description="Disordered" evidence="1">
    <location>
        <begin position="262"/>
        <end position="281"/>
    </location>
</feature>
<dbReference type="PANTHER" id="PTHR23353">
    <property type="entry name" value="RAB-GAP/TBC-RELATED"/>
    <property type="match status" value="1"/>
</dbReference>
<dbReference type="EMBL" id="KV784353">
    <property type="protein sequence ID" value="OEU23182.1"/>
    <property type="molecule type" value="Genomic_DNA"/>
</dbReference>
<dbReference type="InterPro" id="IPR053019">
    <property type="entry name" value="GATA_zinc_finger"/>
</dbReference>
<feature type="compositionally biased region" description="Low complexity" evidence="1">
    <location>
        <begin position="2089"/>
        <end position="2099"/>
    </location>
</feature>
<feature type="compositionally biased region" description="Basic and acidic residues" evidence="1">
    <location>
        <begin position="914"/>
        <end position="923"/>
    </location>
</feature>
<feature type="compositionally biased region" description="Basic residues" evidence="1">
    <location>
        <begin position="755"/>
        <end position="768"/>
    </location>
</feature>
<keyword evidence="3" id="KW-1185">Reference proteome</keyword>
<dbReference type="KEGG" id="fcy:FRACYDRAFT_233351"/>
<feature type="compositionally biased region" description="Low complexity" evidence="1">
    <location>
        <begin position="264"/>
        <end position="281"/>
    </location>
</feature>
<feature type="region of interest" description="Disordered" evidence="1">
    <location>
        <begin position="203"/>
        <end position="227"/>
    </location>
</feature>
<sequence>MMAVDDDGSIIISSSSSIVNNNNNKEDDGDIIADEEQNDGNDGVKNITTREEAQKSPQQQYQQQRIPWQMEWKHPQWISSLTSSSTSPFSNSGSSVTATKTSTSTTTKAGSDNKTADDDDDDHKSTTTTTTNNNNDDKVIVVGLTTAQLSSQEISKILQFDLNNSGSSSGSGSPAEDNKNNFINISNDKDCDDRHYLLSVSMLGSSQPLSPPLSSSSSSRGEDSTSKVDIGEGIIETEQDNNNSNDNKLLASEVLLEVLDVPKSNNNNNNNNSSSISSSTTTTKVLYSKRLRWPESIFNNNFKNNNNNNEEEEQQQQNKEQGGKNRFKKKKQKKKKKNLLTSIFLPLMGIHEEDEYEVVRNDDKNNNNNNNNKGTGDGDGAGAVSVAGKEVVVVANAKTTIGIVSATLCRRPVVVEDQQAGATATHDIVELMSFGGGGMGMGTTAAAGTPVVVDKKEQHHHDKELVTAMSKATSSTTTTASTNRKDTTDATTIVPQQIGELSFVCVSQAGEVFVYDPIKLLLGIEDDSGLDQEERDAKKDLEDASSFFFGPQLFQNLQDKWKPLAEPSSRIHLSIFEHDHNSNNDNNNIQRQQDNSNATIIDPLSNLIKTNEELSDWAKSVMSGDRSSKKSKKKKKRKNRTRRQRRFDGGDSRSSVGSGNNRSVSSGNDHSTSELQTNVDETISMLPYLFNPLLEPSTIKDRTTNNKPLEISVAGNSFIVVTGSGIRSISKSSRNTRGGKTNGRSGASASSSTTRSRRNNKNNRHPRTKKDDTISSVASSNSSIVSSSIKPTTKTTIFPSTTNDNEVESQLSSEQQQHGKKKKNIPTSNPFMEEVEDDVPSKDNNSFSDDDNDNIIGRSDPSTTPSSDDVNLNNHEEENDDVNDDNETQSSPPASSSSAGEEPSVEDDEDEDDHVVRIDESKSALESSWWDEPSDKVVSTTSSTKDENDDKEKTTTNNNDESDSQRHYFDGYDNDDDDDEEDEEDEEDDNKRGGFVTFLSTACWSETRTLFLPFVPVKVSHIAKWNGMELLWIIGQYKTLLIRMDSNTGPVAVPIGGGDVRARTSGNDETDLFRTATGSDVITFTGRTIANEPSTLLVNKFQILPIELGVSRSIPPKLLCASDTGIDPPSLLELYIDPNPTTGPNEPCRQQHPHHYHSLVLLKTFGYCTIQGTVVLHHAPSHVAKIAIVQDNETSSSHGLRYDDDLRRIEQESWAQHGQGWSLFGNNRRTYFICWEGSTLLQGAYVKELDRSPNLPPSRYSACTTHVLPLCSTGVMLSTESAQHRSSELMSDVGIQPGTIIHEGREQQQMFVDPRKSSSAIVQLPVIKELERSSLMRNINEESCDDEYDVLSSAKAFGEGSRETYSSGTRSSTSSSSFSCLRRRNSVLLLQQCSSWTQLEDNMDDRVVLERQEPVLCLRRGDVDSPHYMLSLRQLVIDNGVASPFQQVLAWLAKRKNFFAATGIALDLLQDADTLFYLWKHAELINEEDEEMKLIGLLDGIIPVRFLDENGTSTPCNRSVTAVHLSEMTVGCFIKGGAAMSKSLIRFLEKNKSYDPSRVSLMLAFATVNEIVDDQESEETAKREEHQDMYFDELLWPIKCLLEVGTTRDYLPEAFALLNNIIPDELRHRLHHHGDDGLEEEEKKISSSESTPSMKLTKKLVKLIVESDPVAIDILMSFADDRSQGHYWHSLDHETRLNLSLLKADSHFPFLRHPEVRTWVRGQLDLCFKENPQSVLPTSWLQELSVACLHNAECELKNLETIDDNNIDEYLLLSSTLSDMSEKTYVTGSVVNTGIATTDLGRSINSGMDDNDGVYKLNFEIEKTRNALLPPTDDSYSLDYDLLAGRTTTPVSISGGGGGGRIAAHHRTDILTSRIMRDRTDDEPFLFAAFDIKSAMKQCFQANNIVAGANLIGGTNGFILQVCYILTEGLGISVNDAESFLLNDVLDLQIVEESKMEMVSFELTSRHRILLLLLDEHVLSIKTFGDFDSIHNRGRVDPVFAARSILRAWLSLSYGDKSNSSNWLGDWLARRLEIRSGVASSSSSPPPNTTRVFVDEHEDTNASTASNTNNNKHRLACASLARSLLWPNNNATPKTTATARVNDDDSKDNVGEGGGGTMVSLAISMKFEKQILIQLCQSCLGLVESVPPNAMEGMNNA</sequence>
<feature type="region of interest" description="Disordered" evidence="1">
    <location>
        <begin position="1"/>
        <end position="135"/>
    </location>
</feature>
<feature type="compositionally biased region" description="Low complexity" evidence="1">
    <location>
        <begin position="9"/>
        <end position="23"/>
    </location>
</feature>
<dbReference type="PANTHER" id="PTHR23353:SF23">
    <property type="entry name" value="PROTEIN HAIRLESS"/>
    <property type="match status" value="1"/>
</dbReference>
<feature type="compositionally biased region" description="Low complexity" evidence="1">
    <location>
        <begin position="79"/>
        <end position="113"/>
    </location>
</feature>
<organism evidence="2 3">
    <name type="scientific">Fragilariopsis cylindrus CCMP1102</name>
    <dbReference type="NCBI Taxonomy" id="635003"/>
    <lineage>
        <taxon>Eukaryota</taxon>
        <taxon>Sar</taxon>
        <taxon>Stramenopiles</taxon>
        <taxon>Ochrophyta</taxon>
        <taxon>Bacillariophyta</taxon>
        <taxon>Bacillariophyceae</taxon>
        <taxon>Bacillariophycidae</taxon>
        <taxon>Bacillariales</taxon>
        <taxon>Bacillariaceae</taxon>
        <taxon>Fragilariopsis</taxon>
    </lineage>
</organism>
<evidence type="ECO:0000313" key="2">
    <source>
        <dbReference type="EMBL" id="OEU23182.1"/>
    </source>
</evidence>
<feature type="compositionally biased region" description="Acidic residues" evidence="1">
    <location>
        <begin position="903"/>
        <end position="913"/>
    </location>
</feature>
<feature type="compositionally biased region" description="Acidic residues" evidence="1">
    <location>
        <begin position="877"/>
        <end position="887"/>
    </location>
</feature>
<gene>
    <name evidence="2" type="ORF">FRACYDRAFT_233351</name>
</gene>
<feature type="compositionally biased region" description="Low complexity" evidence="1">
    <location>
        <begin position="583"/>
        <end position="597"/>
    </location>
</feature>
<accession>A0A1E7FYF1</accession>
<feature type="region of interest" description="Disordered" evidence="1">
    <location>
        <begin position="361"/>
        <end position="381"/>
    </location>
</feature>
<feature type="region of interest" description="Disordered" evidence="1">
    <location>
        <begin position="618"/>
        <end position="674"/>
    </location>
</feature>
<evidence type="ECO:0000313" key="3">
    <source>
        <dbReference type="Proteomes" id="UP000095751"/>
    </source>
</evidence>